<dbReference type="InterPro" id="IPR050654">
    <property type="entry name" value="AChE-related_enzymes"/>
</dbReference>
<keyword evidence="3" id="KW-0732">Signal</keyword>
<evidence type="ECO:0000313" key="5">
    <source>
        <dbReference type="EMBL" id="CEJ91427.1"/>
    </source>
</evidence>
<dbReference type="Pfam" id="PF00135">
    <property type="entry name" value="COesterase"/>
    <property type="match status" value="2"/>
</dbReference>
<dbReference type="SUPFAM" id="SSF53474">
    <property type="entry name" value="alpha/beta-Hydrolases"/>
    <property type="match status" value="1"/>
</dbReference>
<name>A0A0A1TMC4_9HYPO</name>
<accession>A0A0A1TMC4</accession>
<dbReference type="InterPro" id="IPR029058">
    <property type="entry name" value="AB_hydrolase_fold"/>
</dbReference>
<organism evidence="5 6">
    <name type="scientific">[Torrubiella] hemipterigena</name>
    <dbReference type="NCBI Taxonomy" id="1531966"/>
    <lineage>
        <taxon>Eukaryota</taxon>
        <taxon>Fungi</taxon>
        <taxon>Dikarya</taxon>
        <taxon>Ascomycota</taxon>
        <taxon>Pezizomycotina</taxon>
        <taxon>Sordariomycetes</taxon>
        <taxon>Hypocreomycetidae</taxon>
        <taxon>Hypocreales</taxon>
        <taxon>Clavicipitaceae</taxon>
        <taxon>Clavicipitaceae incertae sedis</taxon>
        <taxon>'Torrubiella' clade</taxon>
    </lineage>
</organism>
<reference evidence="5 6" key="1">
    <citation type="journal article" date="2015" name="Genome Announc.">
        <title>Draft Genome Sequence and Gene Annotation of the Entomopathogenic Fungus Verticillium hemipterigenum.</title>
        <authorList>
            <person name="Horn F."/>
            <person name="Habel A."/>
            <person name="Scharf D.H."/>
            <person name="Dworschak J."/>
            <person name="Brakhage A.A."/>
            <person name="Guthke R."/>
            <person name="Hertweck C."/>
            <person name="Linde J."/>
        </authorList>
    </citation>
    <scope>NUCLEOTIDE SEQUENCE [LARGE SCALE GENOMIC DNA]</scope>
</reference>
<dbReference type="ESTHER" id="9hypo-a0a0a1tmc4">
    <property type="family name" value="Fungal_carboxylesterase_lipase"/>
</dbReference>
<keyword evidence="6" id="KW-1185">Reference proteome</keyword>
<evidence type="ECO:0000256" key="1">
    <source>
        <dbReference type="ARBA" id="ARBA00005964"/>
    </source>
</evidence>
<evidence type="ECO:0000256" key="3">
    <source>
        <dbReference type="SAM" id="SignalP"/>
    </source>
</evidence>
<feature type="domain" description="Carboxylesterase type B" evidence="4">
    <location>
        <begin position="374"/>
        <end position="453"/>
    </location>
</feature>
<proteinExistence type="inferred from homology"/>
<dbReference type="HOGENOM" id="CLU_006586_15_0_1"/>
<dbReference type="PANTHER" id="PTHR43918">
    <property type="entry name" value="ACETYLCHOLINESTERASE"/>
    <property type="match status" value="1"/>
</dbReference>
<gene>
    <name evidence="5" type="ORF">VHEMI07138</name>
</gene>
<dbReference type="STRING" id="1531966.A0A0A1TMC4"/>
<dbReference type="Gene3D" id="3.40.50.1820">
    <property type="entry name" value="alpha/beta hydrolase"/>
    <property type="match status" value="2"/>
</dbReference>
<dbReference type="GO" id="GO:0052689">
    <property type="term" value="F:carboxylic ester hydrolase activity"/>
    <property type="evidence" value="ECO:0007669"/>
    <property type="project" value="TreeGrafter"/>
</dbReference>
<evidence type="ECO:0000256" key="2">
    <source>
        <dbReference type="ARBA" id="ARBA00022801"/>
    </source>
</evidence>
<dbReference type="OrthoDB" id="408631at2759"/>
<evidence type="ECO:0000313" key="6">
    <source>
        <dbReference type="Proteomes" id="UP000039046"/>
    </source>
</evidence>
<evidence type="ECO:0000259" key="4">
    <source>
        <dbReference type="Pfam" id="PF00135"/>
    </source>
</evidence>
<protein>
    <recommendedName>
        <fullName evidence="4">Carboxylesterase type B domain-containing protein</fullName>
    </recommendedName>
</protein>
<keyword evidence="2" id="KW-0378">Hydrolase</keyword>
<feature type="domain" description="Carboxylesterase type B" evidence="4">
    <location>
        <begin position="36"/>
        <end position="366"/>
    </location>
</feature>
<dbReference type="InterPro" id="IPR002018">
    <property type="entry name" value="CarbesteraseB"/>
</dbReference>
<dbReference type="EMBL" id="CDHN01000003">
    <property type="protein sequence ID" value="CEJ91427.1"/>
    <property type="molecule type" value="Genomic_DNA"/>
</dbReference>
<sequence>MTNGTWADLVTWAVFGLSTLKPTPSVSQADAPIGTRVTIDSGVIEGLTGQFTTADGAPRVNEYLGIPFGRIPRRFDRAENPRKWSGILDATEYRTTCLQQFSYPEDARERTIRFFDTPAPPTDEGEDCLHLNVYTPADAQPGSKAVIFWLYGGSFKFGSAALPLYTGAGIAAQQDVIVVTANYRTNVFGFPGSTDIPLDQRNLAFYDQRLALDWVQRNIGAMGGDPNRVTIVGESAGAGSVDSLVTLPPDPIPFSAAIMESGQNSVYIDKKDSVKSWAELVVRVGCDRAFNELDCMRRVPATDLLEAEEKAQLTFWPVPDDITWAKRARINRLQSRDGNSKIARVPILIGSNADEGTLLQYGKSPEEQKKYGLLAFQCPAAVVADESHAVGIPTWRYYFNASFPNTQFFEGAGAYHSSEISLIFGTFPIKGTTPGQRVLSAKMQKAWADFAKNPTAGPGWDQQPALGIIDGASATIQNVKDRSRLDAIDKGCAANKLLYDLISLLQ</sequence>
<dbReference type="Proteomes" id="UP000039046">
    <property type="component" value="Unassembled WGS sequence"/>
</dbReference>
<dbReference type="AlphaFoldDB" id="A0A0A1TMC4"/>
<dbReference type="PANTHER" id="PTHR43918:SF4">
    <property type="entry name" value="CARBOXYLIC ESTER HYDROLASE"/>
    <property type="match status" value="1"/>
</dbReference>
<feature type="signal peptide" evidence="3">
    <location>
        <begin position="1"/>
        <end position="16"/>
    </location>
</feature>
<comment type="similarity">
    <text evidence="1">Belongs to the type-B carboxylesterase/lipase family.</text>
</comment>
<feature type="chain" id="PRO_5005166770" description="Carboxylesterase type B domain-containing protein" evidence="3">
    <location>
        <begin position="17"/>
        <end position="506"/>
    </location>
</feature>